<evidence type="ECO:0000313" key="2">
    <source>
        <dbReference type="EMBL" id="KAF8571579.1"/>
    </source>
</evidence>
<gene>
    <name evidence="2" type="ORF">P879_04593</name>
</gene>
<reference evidence="2 3" key="1">
    <citation type="submission" date="2019-07" db="EMBL/GenBank/DDBJ databases">
        <title>Annotation for the trematode Paragonimus westermani.</title>
        <authorList>
            <person name="Choi Y.-J."/>
        </authorList>
    </citation>
    <scope>NUCLEOTIDE SEQUENCE [LARGE SCALE GENOMIC DNA]</scope>
    <source>
        <strain evidence="2">180907_Pwestermani</strain>
    </source>
</reference>
<organism evidence="2 3">
    <name type="scientific">Paragonimus westermani</name>
    <dbReference type="NCBI Taxonomy" id="34504"/>
    <lineage>
        <taxon>Eukaryota</taxon>
        <taxon>Metazoa</taxon>
        <taxon>Spiralia</taxon>
        <taxon>Lophotrochozoa</taxon>
        <taxon>Platyhelminthes</taxon>
        <taxon>Trematoda</taxon>
        <taxon>Digenea</taxon>
        <taxon>Plagiorchiida</taxon>
        <taxon>Troglotremata</taxon>
        <taxon>Troglotrematidae</taxon>
        <taxon>Paragonimus</taxon>
    </lineage>
</organism>
<evidence type="ECO:0008006" key="4">
    <source>
        <dbReference type="Google" id="ProtNLM"/>
    </source>
</evidence>
<accession>A0A8T0DUJ6</accession>
<dbReference type="EMBL" id="JTDF01000436">
    <property type="protein sequence ID" value="KAF8571579.1"/>
    <property type="molecule type" value="Genomic_DNA"/>
</dbReference>
<comment type="caution">
    <text evidence="2">The sequence shown here is derived from an EMBL/GenBank/DDBJ whole genome shotgun (WGS) entry which is preliminary data.</text>
</comment>
<feature type="chain" id="PRO_5035819814" description="Secreted peptide" evidence="1">
    <location>
        <begin position="32"/>
        <end position="67"/>
    </location>
</feature>
<sequence>MHATNMRDWCTRISRLFLMFLCLINLMVCCATHCCLSNVILFSPNAYTIARLLVWLLVGDKLLSVNV</sequence>
<dbReference type="Proteomes" id="UP000699462">
    <property type="component" value="Unassembled WGS sequence"/>
</dbReference>
<proteinExistence type="predicted"/>
<keyword evidence="1" id="KW-0732">Signal</keyword>
<feature type="signal peptide" evidence="1">
    <location>
        <begin position="1"/>
        <end position="31"/>
    </location>
</feature>
<keyword evidence="3" id="KW-1185">Reference proteome</keyword>
<evidence type="ECO:0000313" key="3">
    <source>
        <dbReference type="Proteomes" id="UP000699462"/>
    </source>
</evidence>
<protein>
    <recommendedName>
        <fullName evidence="4">Secreted peptide</fullName>
    </recommendedName>
</protein>
<name>A0A8T0DUJ6_9TREM</name>
<evidence type="ECO:0000256" key="1">
    <source>
        <dbReference type="SAM" id="SignalP"/>
    </source>
</evidence>
<dbReference type="AlphaFoldDB" id="A0A8T0DUJ6"/>